<dbReference type="Gene3D" id="1.10.555.10">
    <property type="entry name" value="Rho GTPase activation protein"/>
    <property type="match status" value="1"/>
</dbReference>
<dbReference type="AlphaFoldDB" id="A0A6B2LAZ6"/>
<evidence type="ECO:0000259" key="2">
    <source>
        <dbReference type="PROSITE" id="PS50238"/>
    </source>
</evidence>
<dbReference type="PANTHER" id="PTHR45808:SF2">
    <property type="entry name" value="RHO GTPASE-ACTIVATING PROTEIN 68F"/>
    <property type="match status" value="1"/>
</dbReference>
<organism evidence="3">
    <name type="scientific">Arcella intermedia</name>
    <dbReference type="NCBI Taxonomy" id="1963864"/>
    <lineage>
        <taxon>Eukaryota</taxon>
        <taxon>Amoebozoa</taxon>
        <taxon>Tubulinea</taxon>
        <taxon>Elardia</taxon>
        <taxon>Arcellinida</taxon>
        <taxon>Sphaerothecina</taxon>
        <taxon>Arcellidae</taxon>
        <taxon>Arcella</taxon>
    </lineage>
</organism>
<evidence type="ECO:0000313" key="3">
    <source>
        <dbReference type="EMBL" id="NDV34166.1"/>
    </source>
</evidence>
<sequence>MMQEVKKKISRGQIVNFQLFADPHLPACILKLYLRELPESLFPPKILTEMNKIMVNYPPELRSQVLCGLIAQLPDINKKVAHEIFSLFKVIVKYQHINRMNEKSLSIIFIHSLGIGSDLFTLILENINLLFHGDTTASFHPEGISIFNCPQDNIENESIEPLPITPTPPVTSPLILISSSTTPLEGIGTNNTEETDGSPVIVQSKKRSHNL</sequence>
<dbReference type="GO" id="GO:0005096">
    <property type="term" value="F:GTPase activator activity"/>
    <property type="evidence" value="ECO:0007669"/>
    <property type="project" value="TreeGrafter"/>
</dbReference>
<dbReference type="InterPro" id="IPR008936">
    <property type="entry name" value="Rho_GTPase_activation_prot"/>
</dbReference>
<accession>A0A6B2LAZ6</accession>
<dbReference type="GO" id="GO:0005737">
    <property type="term" value="C:cytoplasm"/>
    <property type="evidence" value="ECO:0007669"/>
    <property type="project" value="TreeGrafter"/>
</dbReference>
<dbReference type="PANTHER" id="PTHR45808">
    <property type="entry name" value="RHO GTPASE-ACTIVATING PROTEIN 68F"/>
    <property type="match status" value="1"/>
</dbReference>
<dbReference type="EMBL" id="GIBP01005197">
    <property type="protein sequence ID" value="NDV34166.1"/>
    <property type="molecule type" value="Transcribed_RNA"/>
</dbReference>
<evidence type="ECO:0000256" key="1">
    <source>
        <dbReference type="SAM" id="MobiDB-lite"/>
    </source>
</evidence>
<dbReference type="SMART" id="SM00324">
    <property type="entry name" value="RhoGAP"/>
    <property type="match status" value="1"/>
</dbReference>
<feature type="region of interest" description="Disordered" evidence="1">
    <location>
        <begin position="184"/>
        <end position="211"/>
    </location>
</feature>
<reference evidence="3" key="1">
    <citation type="journal article" date="2020" name="J. Eukaryot. Microbiol.">
        <title>De novo Sequencing, Assembly and Annotation of the Transcriptome for the Free-Living Testate Amoeba Arcella intermedia.</title>
        <authorList>
            <person name="Ribeiro G.M."/>
            <person name="Porfirio-Sousa A.L."/>
            <person name="Maurer-Alcala X.X."/>
            <person name="Katz L.A."/>
            <person name="Lahr D.J.G."/>
        </authorList>
    </citation>
    <scope>NUCLEOTIDE SEQUENCE</scope>
</reference>
<proteinExistence type="predicted"/>
<dbReference type="GO" id="GO:0007264">
    <property type="term" value="P:small GTPase-mediated signal transduction"/>
    <property type="evidence" value="ECO:0007669"/>
    <property type="project" value="TreeGrafter"/>
</dbReference>
<feature type="domain" description="Rho-GAP" evidence="2">
    <location>
        <begin position="1"/>
        <end position="147"/>
    </location>
</feature>
<name>A0A6B2LAZ6_9EUKA</name>
<dbReference type="InterPro" id="IPR000198">
    <property type="entry name" value="RhoGAP_dom"/>
</dbReference>
<dbReference type="Pfam" id="PF00620">
    <property type="entry name" value="RhoGAP"/>
    <property type="match status" value="1"/>
</dbReference>
<protein>
    <recommendedName>
        <fullName evidence="2">Rho-GAP domain-containing protein</fullName>
    </recommendedName>
</protein>
<dbReference type="PROSITE" id="PS50238">
    <property type="entry name" value="RHOGAP"/>
    <property type="match status" value="1"/>
</dbReference>
<dbReference type="SUPFAM" id="SSF48350">
    <property type="entry name" value="GTPase activation domain, GAP"/>
    <property type="match status" value="1"/>
</dbReference>
<dbReference type="CDD" id="cd00159">
    <property type="entry name" value="RhoGAP"/>
    <property type="match status" value="1"/>
</dbReference>